<name>A0A812BEJ5_ACAPH</name>
<organism evidence="2 3">
    <name type="scientific">Acanthosepion pharaonis</name>
    <name type="common">Pharaoh cuttlefish</name>
    <name type="synonym">Sepia pharaonis</name>
    <dbReference type="NCBI Taxonomy" id="158019"/>
    <lineage>
        <taxon>Eukaryota</taxon>
        <taxon>Metazoa</taxon>
        <taxon>Spiralia</taxon>
        <taxon>Lophotrochozoa</taxon>
        <taxon>Mollusca</taxon>
        <taxon>Cephalopoda</taxon>
        <taxon>Coleoidea</taxon>
        <taxon>Decapodiformes</taxon>
        <taxon>Sepiida</taxon>
        <taxon>Sepiina</taxon>
        <taxon>Sepiidae</taxon>
        <taxon>Acanthosepion</taxon>
    </lineage>
</organism>
<feature type="transmembrane region" description="Helical" evidence="1">
    <location>
        <begin position="119"/>
        <end position="138"/>
    </location>
</feature>
<evidence type="ECO:0000256" key="1">
    <source>
        <dbReference type="SAM" id="Phobius"/>
    </source>
</evidence>
<keyword evidence="1" id="KW-1133">Transmembrane helix</keyword>
<dbReference type="AlphaFoldDB" id="A0A812BEJ5"/>
<gene>
    <name evidence="2" type="ORF">SPHA_16048</name>
</gene>
<protein>
    <submittedName>
        <fullName evidence="2">Uncharacterized protein</fullName>
    </submittedName>
</protein>
<keyword evidence="3" id="KW-1185">Reference proteome</keyword>
<sequence>MRFQHWALISACRSRLISLAVRGANSACRSRLISLAVSASAAQLSRRQCVRGATLSRRPRRNSDFCRTSLLITFFFFFYFFNTFSLFALSSLSPGSILVFFFLFLFFYFFFLFLFSFPFFFSFFLFLFSIFFCISFFYFLLYFFFLFLFFLFLFSIPFLCSFISFHIDRLTRARPPLARNPSPLRSSKVSFKYLLLPPRSAPAVGSTQDHALGFRAHRGALLLVAASVRRS</sequence>
<feature type="transmembrane region" description="Helical" evidence="1">
    <location>
        <begin position="95"/>
        <end position="114"/>
    </location>
</feature>
<accession>A0A812BEJ5</accession>
<feature type="transmembrane region" description="Helical" evidence="1">
    <location>
        <begin position="65"/>
        <end position="89"/>
    </location>
</feature>
<keyword evidence="1" id="KW-0812">Transmembrane</keyword>
<evidence type="ECO:0000313" key="3">
    <source>
        <dbReference type="Proteomes" id="UP000597762"/>
    </source>
</evidence>
<proteinExistence type="predicted"/>
<dbReference type="OrthoDB" id="3829627at2759"/>
<evidence type="ECO:0000313" key="2">
    <source>
        <dbReference type="EMBL" id="CAE1226503.1"/>
    </source>
</evidence>
<keyword evidence="1" id="KW-0472">Membrane</keyword>
<reference evidence="2" key="1">
    <citation type="submission" date="2021-01" db="EMBL/GenBank/DDBJ databases">
        <authorList>
            <person name="Li R."/>
            <person name="Bekaert M."/>
        </authorList>
    </citation>
    <scope>NUCLEOTIDE SEQUENCE</scope>
    <source>
        <strain evidence="2">Farmed</strain>
    </source>
</reference>
<feature type="transmembrane region" description="Helical" evidence="1">
    <location>
        <begin position="144"/>
        <end position="165"/>
    </location>
</feature>
<comment type="caution">
    <text evidence="2">The sequence shown here is derived from an EMBL/GenBank/DDBJ whole genome shotgun (WGS) entry which is preliminary data.</text>
</comment>
<dbReference type="Proteomes" id="UP000597762">
    <property type="component" value="Unassembled WGS sequence"/>
</dbReference>
<dbReference type="EMBL" id="CAHIKZ030000560">
    <property type="protein sequence ID" value="CAE1226503.1"/>
    <property type="molecule type" value="Genomic_DNA"/>
</dbReference>